<dbReference type="InterPro" id="IPR050832">
    <property type="entry name" value="Bact_Acetyltransf"/>
</dbReference>
<dbReference type="InterPro" id="IPR016181">
    <property type="entry name" value="Acyl_CoA_acyltransferase"/>
</dbReference>
<gene>
    <name evidence="4" type="ORF">B0I35DRAFT_439223</name>
</gene>
<dbReference type="Proteomes" id="UP000813444">
    <property type="component" value="Unassembled WGS sequence"/>
</dbReference>
<dbReference type="InterPro" id="IPR000182">
    <property type="entry name" value="GNAT_dom"/>
</dbReference>
<proteinExistence type="predicted"/>
<dbReference type="SUPFAM" id="SSF55729">
    <property type="entry name" value="Acyl-CoA N-acyltransferases (Nat)"/>
    <property type="match status" value="1"/>
</dbReference>
<keyword evidence="2" id="KW-0012">Acyltransferase</keyword>
<evidence type="ECO:0000256" key="2">
    <source>
        <dbReference type="ARBA" id="ARBA00023315"/>
    </source>
</evidence>
<dbReference type="AlphaFoldDB" id="A0A8K0SF15"/>
<sequence>MADINPSTEFVIHRVQTEQDFKQWIPSLARLLLICVNDDSYSSLGFRAPLSEAKATEYWESLLSSFVGPEANSVLFMLSRASGPGGNAVATVHIASQPKETHAHKVEVRKLLVDSAERGHGLGRKLMDAVEEYAARELGKTLVLLDTSTVSPARAFYLRLGYREWGTCPDYSTNAAGVLHDTSFFYKKLACQDPGC</sequence>
<accession>A0A8K0SF15</accession>
<protein>
    <submittedName>
        <fullName evidence="4">Acyl-CoA N-acyltransferase</fullName>
    </submittedName>
</protein>
<keyword evidence="5" id="KW-1185">Reference proteome</keyword>
<reference evidence="4" key="1">
    <citation type="journal article" date="2021" name="Nat. Commun.">
        <title>Genetic determinants of endophytism in the Arabidopsis root mycobiome.</title>
        <authorList>
            <person name="Mesny F."/>
            <person name="Miyauchi S."/>
            <person name="Thiergart T."/>
            <person name="Pickel B."/>
            <person name="Atanasova L."/>
            <person name="Karlsson M."/>
            <person name="Huettel B."/>
            <person name="Barry K.W."/>
            <person name="Haridas S."/>
            <person name="Chen C."/>
            <person name="Bauer D."/>
            <person name="Andreopoulos W."/>
            <person name="Pangilinan J."/>
            <person name="LaButti K."/>
            <person name="Riley R."/>
            <person name="Lipzen A."/>
            <person name="Clum A."/>
            <person name="Drula E."/>
            <person name="Henrissat B."/>
            <person name="Kohler A."/>
            <person name="Grigoriev I.V."/>
            <person name="Martin F.M."/>
            <person name="Hacquard S."/>
        </authorList>
    </citation>
    <scope>NUCLEOTIDE SEQUENCE</scope>
    <source>
        <strain evidence="4">MPI-CAGE-CH-0235</strain>
    </source>
</reference>
<feature type="domain" description="N-acetyltransferase" evidence="3">
    <location>
        <begin position="31"/>
        <end position="191"/>
    </location>
</feature>
<evidence type="ECO:0000256" key="1">
    <source>
        <dbReference type="ARBA" id="ARBA00022679"/>
    </source>
</evidence>
<comment type="caution">
    <text evidence="4">The sequence shown here is derived from an EMBL/GenBank/DDBJ whole genome shotgun (WGS) entry which is preliminary data.</text>
</comment>
<organism evidence="4 5">
    <name type="scientific">Stachybotrys elegans</name>
    <dbReference type="NCBI Taxonomy" id="80388"/>
    <lineage>
        <taxon>Eukaryota</taxon>
        <taxon>Fungi</taxon>
        <taxon>Dikarya</taxon>
        <taxon>Ascomycota</taxon>
        <taxon>Pezizomycotina</taxon>
        <taxon>Sordariomycetes</taxon>
        <taxon>Hypocreomycetidae</taxon>
        <taxon>Hypocreales</taxon>
        <taxon>Stachybotryaceae</taxon>
        <taxon>Stachybotrys</taxon>
    </lineage>
</organism>
<evidence type="ECO:0000313" key="5">
    <source>
        <dbReference type="Proteomes" id="UP000813444"/>
    </source>
</evidence>
<name>A0A8K0SF15_9HYPO</name>
<dbReference type="Gene3D" id="3.40.630.30">
    <property type="match status" value="1"/>
</dbReference>
<dbReference type="EMBL" id="JAGPNK010000012">
    <property type="protein sequence ID" value="KAH7310525.1"/>
    <property type="molecule type" value="Genomic_DNA"/>
</dbReference>
<dbReference type="PANTHER" id="PTHR43877:SF2">
    <property type="entry name" value="AMINOALKYLPHOSPHONATE N-ACETYLTRANSFERASE-RELATED"/>
    <property type="match status" value="1"/>
</dbReference>
<dbReference type="PROSITE" id="PS51186">
    <property type="entry name" value="GNAT"/>
    <property type="match status" value="1"/>
</dbReference>
<keyword evidence="1" id="KW-0808">Transferase</keyword>
<dbReference type="PANTHER" id="PTHR43877">
    <property type="entry name" value="AMINOALKYLPHOSPHONATE N-ACETYLTRANSFERASE-RELATED-RELATED"/>
    <property type="match status" value="1"/>
</dbReference>
<dbReference type="GO" id="GO:0016747">
    <property type="term" value="F:acyltransferase activity, transferring groups other than amino-acyl groups"/>
    <property type="evidence" value="ECO:0007669"/>
    <property type="project" value="InterPro"/>
</dbReference>
<dbReference type="OrthoDB" id="41532at2759"/>
<evidence type="ECO:0000259" key="3">
    <source>
        <dbReference type="PROSITE" id="PS51186"/>
    </source>
</evidence>
<dbReference type="Pfam" id="PF13508">
    <property type="entry name" value="Acetyltransf_7"/>
    <property type="match status" value="1"/>
</dbReference>
<evidence type="ECO:0000313" key="4">
    <source>
        <dbReference type="EMBL" id="KAH7310525.1"/>
    </source>
</evidence>
<dbReference type="CDD" id="cd04301">
    <property type="entry name" value="NAT_SF"/>
    <property type="match status" value="1"/>
</dbReference>